<proteinExistence type="predicted"/>
<dbReference type="Proteomes" id="UP000002499">
    <property type="component" value="Unassembled WGS sequence"/>
</dbReference>
<gene>
    <name evidence="6" type="ORF">MAC_08373</name>
</gene>
<evidence type="ECO:0000256" key="4">
    <source>
        <dbReference type="SAM" id="MobiDB-lite"/>
    </source>
</evidence>
<evidence type="ECO:0000259" key="5">
    <source>
        <dbReference type="Pfam" id="PF00891"/>
    </source>
</evidence>
<protein>
    <submittedName>
        <fullName evidence="6">O-methyltransferase, putative</fullName>
    </submittedName>
</protein>
<keyword evidence="2 6" id="KW-0808">Transferase</keyword>
<feature type="domain" description="O-methyltransferase C-terminal" evidence="5">
    <location>
        <begin position="318"/>
        <end position="468"/>
    </location>
</feature>
<dbReference type="InterPro" id="IPR036388">
    <property type="entry name" value="WH-like_DNA-bd_sf"/>
</dbReference>
<dbReference type="Pfam" id="PF00891">
    <property type="entry name" value="Methyltransf_2"/>
    <property type="match status" value="1"/>
</dbReference>
<accession>E9EES5</accession>
<feature type="region of interest" description="Disordered" evidence="4">
    <location>
        <begin position="15"/>
        <end position="66"/>
    </location>
</feature>
<dbReference type="SUPFAM" id="SSF53335">
    <property type="entry name" value="S-adenosyl-L-methionine-dependent methyltransferases"/>
    <property type="match status" value="1"/>
</dbReference>
<evidence type="ECO:0000256" key="3">
    <source>
        <dbReference type="ARBA" id="ARBA00022691"/>
    </source>
</evidence>
<dbReference type="eggNOG" id="KOG3178">
    <property type="taxonomic scope" value="Eukaryota"/>
</dbReference>
<dbReference type="HOGENOM" id="CLU_005533_1_4_1"/>
<dbReference type="PANTHER" id="PTHR43712">
    <property type="entry name" value="PUTATIVE (AFU_ORTHOLOGUE AFUA_4G14580)-RELATED"/>
    <property type="match status" value="1"/>
</dbReference>
<dbReference type="InterPro" id="IPR029063">
    <property type="entry name" value="SAM-dependent_MTases_sf"/>
</dbReference>
<dbReference type="PANTHER" id="PTHR43712:SF16">
    <property type="entry name" value="O-METHYLTRANSFERASE ELCB"/>
    <property type="match status" value="1"/>
</dbReference>
<dbReference type="OrthoDB" id="2410195at2759"/>
<dbReference type="Gene3D" id="3.40.50.150">
    <property type="entry name" value="Vaccinia Virus protein VP39"/>
    <property type="match status" value="1"/>
</dbReference>
<dbReference type="GO" id="GO:0008171">
    <property type="term" value="F:O-methyltransferase activity"/>
    <property type="evidence" value="ECO:0007669"/>
    <property type="project" value="InterPro"/>
</dbReference>
<sequence length="512" mass="57284">MAKFKVPSWLQTSAAAEAEKEKKKQKKQNRRSFGGFPQHTRTKQHVPAATRPQAVHEDSKPVAKTQTTETTRLVALAKRITAEAEKLEQYLNENDLPQPGFGSDAPGDFPDLPPEIQKSRQDIVYATRELGTLVRGPRESVRWGVWSYLDTLSLQIINSYGIAKLVPLNKPIPLSDLQARTTLDRINLARILRHAMTNYIFCEPEPGLIAHTAASRKLAEDGALQDWVGFNSEDIFPSAAKVLESLKEHPEATSLTTTGFNYAFDTVDKEPMFVTFGKDPARAKRMGGAMASLTGGEGYEVSHFVDNYDFSQEDKRGGTFVDIGGSHGFVSVDLAKKWKNMKFIVQDLPKTVSSAPKPICDDESVAERVQFEAHDFFKEQPVKGADVYFFRWIIHNYSTPYAVKLLKNLVPALKPGARIVINDHCLREPGSENPWDEKLMRGMDMIMLTLLNAQERAEQEFRDLFKAADERFVFKGVTRTPGCRMSVIEAVWEPTKPTANGTAKHADPESTA</sequence>
<dbReference type="GO" id="GO:0032259">
    <property type="term" value="P:methylation"/>
    <property type="evidence" value="ECO:0007669"/>
    <property type="project" value="UniProtKB-KW"/>
</dbReference>
<dbReference type="InterPro" id="IPR036390">
    <property type="entry name" value="WH_DNA-bd_sf"/>
</dbReference>
<dbReference type="AlphaFoldDB" id="E9EES5"/>
<organism evidence="7">
    <name type="scientific">Metarhizium acridum (strain CQMa 102)</name>
    <dbReference type="NCBI Taxonomy" id="655827"/>
    <lineage>
        <taxon>Eukaryota</taxon>
        <taxon>Fungi</taxon>
        <taxon>Dikarya</taxon>
        <taxon>Ascomycota</taxon>
        <taxon>Pezizomycotina</taxon>
        <taxon>Sordariomycetes</taxon>
        <taxon>Hypocreomycetidae</taxon>
        <taxon>Hypocreales</taxon>
        <taxon>Clavicipitaceae</taxon>
        <taxon>Metarhizium</taxon>
    </lineage>
</organism>
<evidence type="ECO:0000313" key="6">
    <source>
        <dbReference type="EMBL" id="EFY85593.1"/>
    </source>
</evidence>
<evidence type="ECO:0000256" key="2">
    <source>
        <dbReference type="ARBA" id="ARBA00022679"/>
    </source>
</evidence>
<reference evidence="6 7" key="1">
    <citation type="journal article" date="2011" name="PLoS Genet.">
        <title>Genome sequencing and comparative transcriptomics of the model entomopathogenic fungi Metarhizium anisopliae and M. acridum.</title>
        <authorList>
            <person name="Gao Q."/>
            <person name="Jin K."/>
            <person name="Ying S.H."/>
            <person name="Zhang Y."/>
            <person name="Xiao G."/>
            <person name="Shang Y."/>
            <person name="Duan Z."/>
            <person name="Hu X."/>
            <person name="Xie X.Q."/>
            <person name="Zhou G."/>
            <person name="Peng G."/>
            <person name="Luo Z."/>
            <person name="Huang W."/>
            <person name="Wang B."/>
            <person name="Fang W."/>
            <person name="Wang S."/>
            <person name="Zhong Y."/>
            <person name="Ma L.J."/>
            <person name="St Leger R.J."/>
            <person name="Zhao G.P."/>
            <person name="Pei Y."/>
            <person name="Feng M.G."/>
            <person name="Xia Y."/>
            <person name="Wang C."/>
        </authorList>
    </citation>
    <scope>NUCLEOTIDE SEQUENCE [LARGE SCALE GENOMIC DNA]</scope>
    <source>
        <strain evidence="6 7">CQMa 102</strain>
    </source>
</reference>
<keyword evidence="7" id="KW-1185">Reference proteome</keyword>
<keyword evidence="3" id="KW-0949">S-adenosyl-L-methionine</keyword>
<name>E9EES5_METAQ</name>
<dbReference type="InterPro" id="IPR016461">
    <property type="entry name" value="COMT-like"/>
</dbReference>
<dbReference type="Gene3D" id="1.10.10.10">
    <property type="entry name" value="Winged helix-like DNA-binding domain superfamily/Winged helix DNA-binding domain"/>
    <property type="match status" value="1"/>
</dbReference>
<dbReference type="OMA" id="SIIEAVW"/>
<dbReference type="PROSITE" id="PS51683">
    <property type="entry name" value="SAM_OMT_II"/>
    <property type="match status" value="1"/>
</dbReference>
<dbReference type="SUPFAM" id="SSF46785">
    <property type="entry name" value="Winged helix' DNA-binding domain"/>
    <property type="match status" value="1"/>
</dbReference>
<dbReference type="KEGG" id="maw:19252684"/>
<evidence type="ECO:0000313" key="7">
    <source>
        <dbReference type="Proteomes" id="UP000002499"/>
    </source>
</evidence>
<keyword evidence="1 6" id="KW-0489">Methyltransferase</keyword>
<dbReference type="InterPro" id="IPR001077">
    <property type="entry name" value="COMT_C"/>
</dbReference>
<evidence type="ECO:0000256" key="1">
    <source>
        <dbReference type="ARBA" id="ARBA00022603"/>
    </source>
</evidence>
<dbReference type="EMBL" id="GL698572">
    <property type="protein sequence ID" value="EFY85593.1"/>
    <property type="molecule type" value="Genomic_DNA"/>
</dbReference>
<dbReference type="InParanoid" id="E9EES5"/>
<dbReference type="GeneID" id="19252684"/>